<dbReference type="RefSeq" id="WP_152838206.1">
    <property type="nucleotide sequence ID" value="NZ_WHUG01000004.1"/>
</dbReference>
<dbReference type="EMBL" id="WHUG01000004">
    <property type="protein sequence ID" value="MQA38873.1"/>
    <property type="molecule type" value="Genomic_DNA"/>
</dbReference>
<dbReference type="Pfam" id="PF00583">
    <property type="entry name" value="Acetyltransf_1"/>
    <property type="match status" value="1"/>
</dbReference>
<sequence>MVIRRLVSSDASAFQSLRLQGLRLSASAFGSSYEEECDTPLSTIEARFAPDSGRNMFGAFDGDELVGIVGVGRETALKVRHKAFVRAMYVAQTHRGRGLGRQLMEHALAFAATMQGVQRMTISVTAGNAEAVGLYESLGFKEFGREPDSMIVDGEFYDEIMMSRALAATPPAGTD</sequence>
<dbReference type="InterPro" id="IPR050832">
    <property type="entry name" value="Bact_Acetyltransf"/>
</dbReference>
<evidence type="ECO:0000256" key="1">
    <source>
        <dbReference type="ARBA" id="ARBA00022679"/>
    </source>
</evidence>
<dbReference type="SUPFAM" id="SSF55729">
    <property type="entry name" value="Acyl-CoA N-acyltransferases (Nat)"/>
    <property type="match status" value="1"/>
</dbReference>
<dbReference type="AlphaFoldDB" id="A0A6A7N1F7"/>
<dbReference type="PANTHER" id="PTHR43877:SF2">
    <property type="entry name" value="AMINOALKYLPHOSPHONATE N-ACETYLTRANSFERASE-RELATED"/>
    <property type="match status" value="1"/>
</dbReference>
<name>A0A6A7N1F7_9BURK</name>
<dbReference type="Proteomes" id="UP000440498">
    <property type="component" value="Unassembled WGS sequence"/>
</dbReference>
<dbReference type="CDD" id="cd04301">
    <property type="entry name" value="NAT_SF"/>
    <property type="match status" value="1"/>
</dbReference>
<dbReference type="InterPro" id="IPR016181">
    <property type="entry name" value="Acyl_CoA_acyltransferase"/>
</dbReference>
<evidence type="ECO:0000313" key="4">
    <source>
        <dbReference type="EMBL" id="MQA38873.1"/>
    </source>
</evidence>
<dbReference type="PROSITE" id="PS51186">
    <property type="entry name" value="GNAT"/>
    <property type="match status" value="1"/>
</dbReference>
<gene>
    <name evidence="4" type="ORF">GEV02_11975</name>
</gene>
<reference evidence="4 5" key="1">
    <citation type="submission" date="2019-10" db="EMBL/GenBank/DDBJ databases">
        <title>Two novel species isolated from a subtropical stream in China.</title>
        <authorList>
            <person name="Lu H."/>
        </authorList>
    </citation>
    <scope>NUCLEOTIDE SEQUENCE [LARGE SCALE GENOMIC DNA]</scope>
    <source>
        <strain evidence="4 5">FT29W</strain>
    </source>
</reference>
<protein>
    <submittedName>
        <fullName evidence="4">GNAT family N-acetyltransferase</fullName>
    </submittedName>
</protein>
<comment type="caution">
    <text evidence="4">The sequence shown here is derived from an EMBL/GenBank/DDBJ whole genome shotgun (WGS) entry which is preliminary data.</text>
</comment>
<keyword evidence="1 4" id="KW-0808">Transferase</keyword>
<dbReference type="GO" id="GO:0016747">
    <property type="term" value="F:acyltransferase activity, transferring groups other than amino-acyl groups"/>
    <property type="evidence" value="ECO:0007669"/>
    <property type="project" value="InterPro"/>
</dbReference>
<proteinExistence type="predicted"/>
<evidence type="ECO:0000313" key="5">
    <source>
        <dbReference type="Proteomes" id="UP000440498"/>
    </source>
</evidence>
<keyword evidence="2" id="KW-0012">Acyltransferase</keyword>
<accession>A0A6A7N1F7</accession>
<feature type="domain" description="N-acetyltransferase" evidence="3">
    <location>
        <begin position="1"/>
        <end position="163"/>
    </location>
</feature>
<dbReference type="InterPro" id="IPR000182">
    <property type="entry name" value="GNAT_dom"/>
</dbReference>
<keyword evidence="5" id="KW-1185">Reference proteome</keyword>
<evidence type="ECO:0000259" key="3">
    <source>
        <dbReference type="PROSITE" id="PS51186"/>
    </source>
</evidence>
<dbReference type="PANTHER" id="PTHR43877">
    <property type="entry name" value="AMINOALKYLPHOSPHONATE N-ACETYLTRANSFERASE-RELATED-RELATED"/>
    <property type="match status" value="1"/>
</dbReference>
<evidence type="ECO:0000256" key="2">
    <source>
        <dbReference type="ARBA" id="ARBA00023315"/>
    </source>
</evidence>
<organism evidence="4 5">
    <name type="scientific">Rugamonas aquatica</name>
    <dbReference type="NCBI Taxonomy" id="2743357"/>
    <lineage>
        <taxon>Bacteria</taxon>
        <taxon>Pseudomonadati</taxon>
        <taxon>Pseudomonadota</taxon>
        <taxon>Betaproteobacteria</taxon>
        <taxon>Burkholderiales</taxon>
        <taxon>Oxalobacteraceae</taxon>
        <taxon>Telluria group</taxon>
        <taxon>Rugamonas</taxon>
    </lineage>
</organism>
<dbReference type="Gene3D" id="3.40.630.30">
    <property type="match status" value="1"/>
</dbReference>